<feature type="domain" description="Protein kinase" evidence="1">
    <location>
        <begin position="1"/>
        <end position="188"/>
    </location>
</feature>
<dbReference type="PROSITE" id="PS50011">
    <property type="entry name" value="PROTEIN_KINASE_DOM"/>
    <property type="match status" value="1"/>
</dbReference>
<dbReference type="InterPro" id="IPR001245">
    <property type="entry name" value="Ser-Thr/Tyr_kinase_cat_dom"/>
</dbReference>
<keyword evidence="3" id="KW-1185">Reference proteome</keyword>
<dbReference type="Pfam" id="PF07714">
    <property type="entry name" value="PK_Tyr_Ser-Thr"/>
    <property type="match status" value="1"/>
</dbReference>
<dbReference type="PANTHER" id="PTHR24417">
    <property type="entry name" value="SERINE/THREONINE-PROTEIN KINASE LMTK1"/>
    <property type="match status" value="1"/>
</dbReference>
<reference evidence="2 3" key="1">
    <citation type="submission" date="2024-07" db="EMBL/GenBank/DDBJ databases">
        <title>Chromosome-level genome assembly of the water stick insect Ranatra chinensis (Heteroptera: Nepidae).</title>
        <authorList>
            <person name="Liu X."/>
        </authorList>
    </citation>
    <scope>NUCLEOTIDE SEQUENCE [LARGE SCALE GENOMIC DNA]</scope>
    <source>
        <strain evidence="2">Cailab_2021Rc</strain>
        <tissue evidence="2">Muscle</tissue>
    </source>
</reference>
<evidence type="ECO:0000259" key="1">
    <source>
        <dbReference type="PROSITE" id="PS50011"/>
    </source>
</evidence>
<accession>A0ABD0Y1U1</accession>
<dbReference type="AlphaFoldDB" id="A0ABD0Y1U1"/>
<dbReference type="Proteomes" id="UP001558652">
    <property type="component" value="Unassembled WGS sequence"/>
</dbReference>
<gene>
    <name evidence="2" type="ORF">AAG570_004777</name>
</gene>
<dbReference type="InterPro" id="IPR008266">
    <property type="entry name" value="Tyr_kinase_AS"/>
</dbReference>
<dbReference type="InterPro" id="IPR011009">
    <property type="entry name" value="Kinase-like_dom_sf"/>
</dbReference>
<dbReference type="EMBL" id="JBFDAA010000016">
    <property type="protein sequence ID" value="KAL1117451.1"/>
    <property type="molecule type" value="Genomic_DNA"/>
</dbReference>
<proteinExistence type="predicted"/>
<evidence type="ECO:0000313" key="3">
    <source>
        <dbReference type="Proteomes" id="UP001558652"/>
    </source>
</evidence>
<dbReference type="SUPFAM" id="SSF56112">
    <property type="entry name" value="Protein kinase-like (PK-like)"/>
    <property type="match status" value="1"/>
</dbReference>
<protein>
    <recommendedName>
        <fullName evidence="1">Protein kinase domain-containing protein</fullName>
    </recommendedName>
</protein>
<organism evidence="2 3">
    <name type="scientific">Ranatra chinensis</name>
    <dbReference type="NCBI Taxonomy" id="642074"/>
    <lineage>
        <taxon>Eukaryota</taxon>
        <taxon>Metazoa</taxon>
        <taxon>Ecdysozoa</taxon>
        <taxon>Arthropoda</taxon>
        <taxon>Hexapoda</taxon>
        <taxon>Insecta</taxon>
        <taxon>Pterygota</taxon>
        <taxon>Neoptera</taxon>
        <taxon>Paraneoptera</taxon>
        <taxon>Hemiptera</taxon>
        <taxon>Heteroptera</taxon>
        <taxon>Panheteroptera</taxon>
        <taxon>Nepomorpha</taxon>
        <taxon>Nepidae</taxon>
        <taxon>Ranatrinae</taxon>
        <taxon>Ranatra</taxon>
    </lineage>
</organism>
<feature type="non-terminal residue" evidence="2">
    <location>
        <position position="1"/>
    </location>
</feature>
<sequence length="188" mass="21336">QVVEGEARGNKVVVKILKEDATPEEKAYFLNEVKPFRDLRHRNVMTLFGRCLDHEPYLILFEMQSNGDLKSFLVTNRGSRSAINEQGIGLRMMTDIAEGLNYMIDNGFIHTDLAARNCLIGADLTVKIGDYGTGIELYKDEYYIVENVAIPIRWCAPETVHCTPTTIETKQVSCFTTLFHSLIKEKTE</sequence>
<dbReference type="PRINTS" id="PR00109">
    <property type="entry name" value="TYRKINASE"/>
</dbReference>
<comment type="caution">
    <text evidence="2">The sequence shown here is derived from an EMBL/GenBank/DDBJ whole genome shotgun (WGS) entry which is preliminary data.</text>
</comment>
<evidence type="ECO:0000313" key="2">
    <source>
        <dbReference type="EMBL" id="KAL1117451.1"/>
    </source>
</evidence>
<dbReference type="InterPro" id="IPR000719">
    <property type="entry name" value="Prot_kinase_dom"/>
</dbReference>
<dbReference type="PROSITE" id="PS00109">
    <property type="entry name" value="PROTEIN_KINASE_TYR"/>
    <property type="match status" value="1"/>
</dbReference>
<dbReference type="PANTHER" id="PTHR24417:SF7">
    <property type="entry name" value="CHROMATIN MODIFICATION-RELATED PROTEIN EAF1"/>
    <property type="match status" value="1"/>
</dbReference>
<name>A0ABD0Y1U1_9HEMI</name>
<dbReference type="Gene3D" id="1.10.510.10">
    <property type="entry name" value="Transferase(Phosphotransferase) domain 1"/>
    <property type="match status" value="1"/>
</dbReference>